<feature type="domain" description="RNA polymerase sigma factor 70 region 4 type 2" evidence="1">
    <location>
        <begin position="197"/>
        <end position="232"/>
    </location>
</feature>
<dbReference type="Pfam" id="PF08281">
    <property type="entry name" value="Sigma70_r4_2"/>
    <property type="match status" value="1"/>
</dbReference>
<accession>A0A1Y5TXM5</accession>
<dbReference type="Gene3D" id="1.10.10.10">
    <property type="entry name" value="Winged helix-like DNA-binding domain superfamily/Winged helix DNA-binding domain"/>
    <property type="match status" value="1"/>
</dbReference>
<dbReference type="AlphaFoldDB" id="A0A1Y5TXM5"/>
<reference evidence="2 3" key="1">
    <citation type="submission" date="2017-03" db="EMBL/GenBank/DDBJ databases">
        <authorList>
            <person name="Afonso C.L."/>
            <person name="Miller P.J."/>
            <person name="Scott M.A."/>
            <person name="Spackman E."/>
            <person name="Goraichik I."/>
            <person name="Dimitrov K.M."/>
            <person name="Suarez D.L."/>
            <person name="Swayne D.E."/>
        </authorList>
    </citation>
    <scope>NUCLEOTIDE SEQUENCE [LARGE SCALE GENOMIC DNA]</scope>
    <source>
        <strain evidence="2 3">CECT 7023</strain>
    </source>
</reference>
<dbReference type="OrthoDB" id="7334872at2"/>
<evidence type="ECO:0000313" key="3">
    <source>
        <dbReference type="Proteomes" id="UP000193900"/>
    </source>
</evidence>
<organism evidence="2 3">
    <name type="scientific">Roseisalinus antarcticus</name>
    <dbReference type="NCBI Taxonomy" id="254357"/>
    <lineage>
        <taxon>Bacteria</taxon>
        <taxon>Pseudomonadati</taxon>
        <taxon>Pseudomonadota</taxon>
        <taxon>Alphaproteobacteria</taxon>
        <taxon>Rhodobacterales</taxon>
        <taxon>Roseobacteraceae</taxon>
        <taxon>Roseisalinus</taxon>
    </lineage>
</organism>
<dbReference type="InterPro" id="IPR036388">
    <property type="entry name" value="WH-like_DNA-bd_sf"/>
</dbReference>
<dbReference type="InterPro" id="IPR013324">
    <property type="entry name" value="RNA_pol_sigma_r3/r4-like"/>
</dbReference>
<dbReference type="EMBL" id="FWFZ01000034">
    <property type="protein sequence ID" value="SLN75169.1"/>
    <property type="molecule type" value="Genomic_DNA"/>
</dbReference>
<evidence type="ECO:0000259" key="1">
    <source>
        <dbReference type="Pfam" id="PF08281"/>
    </source>
</evidence>
<sequence>MSIAWHEIRDHLMFSSSTLVFQHTFDDLRRSSGPLAHFADPAAVLDTLHVGCRAPDDKNRLLVALVTAAQSGGAASDCALTLMLLALWPGLDAVRRRSIWRRIGTGDEVASEILARASETIRGLDLRRVNWIAATILRNIERDLIRTRQREDRHQYLRSETDTDDIPIDGGVSQATASPGLLHGDLVRIIGTDADLVIRVAIDGFSQAEVASEMGLSEAATRKRYQRATRRLRDVLQEFR</sequence>
<dbReference type="InterPro" id="IPR013249">
    <property type="entry name" value="RNA_pol_sigma70_r4_t2"/>
</dbReference>
<dbReference type="GO" id="GO:0003677">
    <property type="term" value="F:DNA binding"/>
    <property type="evidence" value="ECO:0007669"/>
    <property type="project" value="InterPro"/>
</dbReference>
<dbReference type="Proteomes" id="UP000193900">
    <property type="component" value="Unassembled WGS sequence"/>
</dbReference>
<dbReference type="GO" id="GO:0006352">
    <property type="term" value="P:DNA-templated transcription initiation"/>
    <property type="evidence" value="ECO:0007669"/>
    <property type="project" value="InterPro"/>
</dbReference>
<proteinExistence type="predicted"/>
<name>A0A1Y5TXM5_9RHOB</name>
<dbReference type="SUPFAM" id="SSF88659">
    <property type="entry name" value="Sigma3 and sigma4 domains of RNA polymerase sigma factors"/>
    <property type="match status" value="1"/>
</dbReference>
<keyword evidence="3" id="KW-1185">Reference proteome</keyword>
<dbReference type="RefSeq" id="WP_085880641.1">
    <property type="nucleotide sequence ID" value="NZ_FWFZ01000034.1"/>
</dbReference>
<protein>
    <submittedName>
        <fullName evidence="2">RNA polymerase sigma factor</fullName>
    </submittedName>
</protein>
<gene>
    <name evidence="2" type="ORF">ROA7023_03912</name>
</gene>
<evidence type="ECO:0000313" key="2">
    <source>
        <dbReference type="EMBL" id="SLN75169.1"/>
    </source>
</evidence>
<dbReference type="GO" id="GO:0016987">
    <property type="term" value="F:sigma factor activity"/>
    <property type="evidence" value="ECO:0007669"/>
    <property type="project" value="InterPro"/>
</dbReference>